<keyword evidence="2" id="KW-0560">Oxidoreductase</keyword>
<dbReference type="EMBL" id="QEWW01000001">
    <property type="protein sequence ID" value="PWD87878.1"/>
    <property type="molecule type" value="Genomic_DNA"/>
</dbReference>
<proteinExistence type="predicted"/>
<dbReference type="SUPFAM" id="SSF51395">
    <property type="entry name" value="FMN-linked oxidoreductases"/>
    <property type="match status" value="1"/>
</dbReference>
<accession>A0A2U2AT21</accession>
<dbReference type="EMBL" id="QEWV01000003">
    <property type="protein sequence ID" value="PWD93123.1"/>
    <property type="molecule type" value="Genomic_DNA"/>
</dbReference>
<dbReference type="Gene3D" id="3.20.20.70">
    <property type="entry name" value="Aldolase class I"/>
    <property type="match status" value="1"/>
</dbReference>
<evidence type="ECO:0000313" key="6">
    <source>
        <dbReference type="Proteomes" id="UP000245217"/>
    </source>
</evidence>
<organism evidence="3 5">
    <name type="scientific">Ignatzschineria cameli</name>
    <dbReference type="NCBI Taxonomy" id="2182793"/>
    <lineage>
        <taxon>Bacteria</taxon>
        <taxon>Pseudomonadati</taxon>
        <taxon>Pseudomonadota</taxon>
        <taxon>Gammaproteobacteria</taxon>
        <taxon>Cardiobacteriales</taxon>
        <taxon>Ignatzschineriaceae</taxon>
        <taxon>Ignatzschineria</taxon>
    </lineage>
</organism>
<dbReference type="PANTHER" id="PTHR43656:SF2">
    <property type="entry name" value="BINDING OXIDOREDUCTASE, PUTATIVE (AFU_ORTHOLOGUE AFUA_2G08260)-RELATED"/>
    <property type="match status" value="1"/>
</dbReference>
<protein>
    <recommendedName>
        <fullName evidence="7">NADH:flavin oxidoreductase/NADH oxidase N-terminal domain-containing protein</fullName>
    </recommendedName>
</protein>
<evidence type="ECO:0000313" key="4">
    <source>
        <dbReference type="EMBL" id="PWD93123.1"/>
    </source>
</evidence>
<evidence type="ECO:0008006" key="7">
    <source>
        <dbReference type="Google" id="ProtNLM"/>
    </source>
</evidence>
<evidence type="ECO:0000313" key="3">
    <source>
        <dbReference type="EMBL" id="PWD87878.1"/>
    </source>
</evidence>
<evidence type="ECO:0000256" key="1">
    <source>
        <dbReference type="ARBA" id="ARBA00022630"/>
    </source>
</evidence>
<evidence type="ECO:0000256" key="2">
    <source>
        <dbReference type="ARBA" id="ARBA00023002"/>
    </source>
</evidence>
<dbReference type="PANTHER" id="PTHR43656">
    <property type="entry name" value="BINDING OXIDOREDUCTASE, PUTATIVE (AFU_ORTHOLOGUE AFUA_2G08260)-RELATED"/>
    <property type="match status" value="1"/>
</dbReference>
<dbReference type="GO" id="GO:0016491">
    <property type="term" value="F:oxidoreductase activity"/>
    <property type="evidence" value="ECO:0007669"/>
    <property type="project" value="UniProtKB-KW"/>
</dbReference>
<dbReference type="Proteomes" id="UP000245217">
    <property type="component" value="Unassembled WGS sequence"/>
</dbReference>
<name>A0A2U2AT21_9GAMM</name>
<keyword evidence="6" id="KW-1185">Reference proteome</keyword>
<gene>
    <name evidence="3" type="ORF">DC077_00940</name>
    <name evidence="4" type="ORF">DC078_04730</name>
</gene>
<keyword evidence="1" id="KW-0285">Flavoprotein</keyword>
<dbReference type="InterPro" id="IPR013785">
    <property type="entry name" value="Aldolase_TIM"/>
</dbReference>
<evidence type="ECO:0000313" key="5">
    <source>
        <dbReference type="Proteomes" id="UP000245059"/>
    </source>
</evidence>
<reference evidence="3" key="1">
    <citation type="journal article" date="2018" name="Genome Announc.">
        <title>Ignatzschineria cameli sp. nov., isolated from necrotic foot tissue of dromedaries (Camelus dromedarius) and associated maggots (Wohlfahrtia species) in Dubai.</title>
        <authorList>
            <person name="Tsang C.C."/>
            <person name="Tang J.Y."/>
            <person name="Fong J.Y."/>
            <person name="Kinne J."/>
            <person name="Lee H.H."/>
            <person name="Joseph M."/>
            <person name="Jose S."/>
            <person name="Schuster R.K."/>
            <person name="Tang Y."/>
            <person name="Sivakumar S."/>
            <person name="Chen J.H."/>
            <person name="Teng J.L."/>
            <person name="Lau S.K."/>
            <person name="Wernery U."/>
            <person name="Woo P.C."/>
        </authorList>
    </citation>
    <scope>NUCLEOTIDE SEQUENCE</scope>
    <source>
        <strain evidence="3">UAE-HKU57</strain>
        <strain evidence="4">UAE-HKU58</strain>
    </source>
</reference>
<dbReference type="AlphaFoldDB" id="A0A2U2AT21"/>
<dbReference type="Proteomes" id="UP000245059">
    <property type="component" value="Unassembled WGS sequence"/>
</dbReference>
<comment type="caution">
    <text evidence="3">The sequence shown here is derived from an EMBL/GenBank/DDBJ whole genome shotgun (WGS) entry which is preliminary data.</text>
</comment>
<reference evidence="5 6" key="2">
    <citation type="submission" date="2018-05" db="EMBL/GenBank/DDBJ databases">
        <title>Ignatzschineria dubaiensis sp. nov., isolated from necrotic foot tissues of dromedaries (Camelus dromedarius) and associated maggots in Dubai, United Arab Emirates.</title>
        <authorList>
            <person name="Tsang C.C."/>
            <person name="Tang J.Y.M."/>
            <person name="Fong J.Y.H."/>
            <person name="Kinne J."/>
            <person name="Lee H.H."/>
            <person name="Joseph M."/>
            <person name="Jose S."/>
            <person name="Schuster R.K."/>
            <person name="Tang Y."/>
            <person name="Sivakumar S."/>
            <person name="Chen J.H.K."/>
            <person name="Teng J.L.L."/>
            <person name="Lau S.K.P."/>
            <person name="Wernery U."/>
            <person name="Woo P.C.Y."/>
        </authorList>
    </citation>
    <scope>NUCLEOTIDE SEQUENCE [LARGE SCALE GENOMIC DNA]</scope>
    <source>
        <strain evidence="5">UAE-HKU57</strain>
        <strain evidence="6">UAE-HKU58</strain>
    </source>
</reference>
<sequence length="320" mass="37219">MKKIFFLAVNTAMTKHNEITERYIKFYDERASEKLYCSIVGNVVIPNGYPTNSNTPIISNNKLWKELATRINSKGTRPGIQLASTWPTYEGQRNFISRENSLETYRSYMEGINQRTIQSIFSNLYLASRMSIDFGFKHIQLHAGHGYLFNLLIEPVFTSFHDLIMEKLEEWLFFLKKNNIESSIRVSLVTGNLDIDKALEISNLIPKLSPDYYDLSDGFYNIDKKLIYPYSKNIECRKNRQIDISNTYIQQKFISSGLSYGLYDEEILPDNLHIGICRDLIASPNFLNFPNEKGCSKCSKCHYYSRGKSELECPKWDEKY</sequence>
<dbReference type="InterPro" id="IPR051799">
    <property type="entry name" value="NADH_flavin_oxidoreductase"/>
</dbReference>